<comment type="similarity">
    <text evidence="7">Belongs to the NAD-dependent DNA ligase family. LigB subfamily.</text>
</comment>
<dbReference type="Gene3D" id="3.30.470.30">
    <property type="entry name" value="DNA ligase/mRNA capping enzyme"/>
    <property type="match status" value="1"/>
</dbReference>
<feature type="chain" id="PRO_5045781660" description="DNA ligase B" evidence="8">
    <location>
        <begin position="17"/>
        <end position="553"/>
    </location>
</feature>
<evidence type="ECO:0000256" key="1">
    <source>
        <dbReference type="ARBA" id="ARBA00022598"/>
    </source>
</evidence>
<dbReference type="Proteomes" id="UP001476583">
    <property type="component" value="Chromosome"/>
</dbReference>
<evidence type="ECO:0000313" key="11">
    <source>
        <dbReference type="Proteomes" id="UP001476583"/>
    </source>
</evidence>
<keyword evidence="4 7" id="KW-0520">NAD</keyword>
<dbReference type="HAMAP" id="MF_01587">
    <property type="entry name" value="DNA_ligase_B"/>
    <property type="match status" value="1"/>
</dbReference>
<name>A0ABZ2RE73_ECTME</name>
<organism evidence="10 11">
    <name type="scientific">Ectopseudomonas mendocina</name>
    <name type="common">Pseudomonas mendocina</name>
    <dbReference type="NCBI Taxonomy" id="300"/>
    <lineage>
        <taxon>Bacteria</taxon>
        <taxon>Pseudomonadati</taxon>
        <taxon>Pseudomonadota</taxon>
        <taxon>Gammaproteobacteria</taxon>
        <taxon>Pseudomonadales</taxon>
        <taxon>Pseudomonadaceae</taxon>
        <taxon>Ectopseudomonas</taxon>
    </lineage>
</organism>
<evidence type="ECO:0000256" key="7">
    <source>
        <dbReference type="HAMAP-Rule" id="MF_01587"/>
    </source>
</evidence>
<feature type="signal peptide" evidence="8">
    <location>
        <begin position="1"/>
        <end position="16"/>
    </location>
</feature>
<dbReference type="InterPro" id="IPR004150">
    <property type="entry name" value="NAD_DNA_ligase_OB"/>
</dbReference>
<evidence type="ECO:0000256" key="2">
    <source>
        <dbReference type="ARBA" id="ARBA00022705"/>
    </source>
</evidence>
<dbReference type="InterPro" id="IPR013840">
    <property type="entry name" value="DNAligase_N"/>
</dbReference>
<evidence type="ECO:0000256" key="8">
    <source>
        <dbReference type="SAM" id="SignalP"/>
    </source>
</evidence>
<evidence type="ECO:0000256" key="5">
    <source>
        <dbReference type="ARBA" id="ARBA00023204"/>
    </source>
</evidence>
<dbReference type="Gene3D" id="2.40.50.140">
    <property type="entry name" value="Nucleic acid-binding proteins"/>
    <property type="match status" value="1"/>
</dbReference>
<dbReference type="SMART" id="SM00532">
    <property type="entry name" value="LIGANc"/>
    <property type="match status" value="1"/>
</dbReference>
<evidence type="ECO:0000256" key="6">
    <source>
        <dbReference type="ARBA" id="ARBA00034005"/>
    </source>
</evidence>
<sequence length="553" mass="63280">MRLTLLLLLVPNTLWAACPDWSELRATSELSSLSRQLSEWDDSYHRLGRSPVADELYDQAQNNLQHWRKCFPNSAFVEHNPLSTSAGKQPHPFPHTGLRKLPDEEAVQRWIANRNDLWIQPKVDGIAVTLVYRAGQLQQMISRGNGLSGQDWTAHARTIPTIPNQLNTQRDLTIQGELYWQRPNHIQHAHGGQGARSKIAGILNRKQIRQSDAAQIGLFIWEWPDGPESLPQRSQQLSELGFPDSKRLTVQVQSMEDIQYWREQWFNSPLPFASDGIVIRQSQRPAPARWKAEPASWAVAWKYPSTQALAVVQEVEFRIGRRGRITPRVRVEPVKLDDRRVEFVSIGSLKRWQAHDIRPGDQIIIQLSGLTIPTFKGMLWHTQQRAELEVPNARSFHSLSCWHPTPRTCITQFNARLDWLSSKNGLALPGVSSHTWEILLHAGLLDHLLSWMELSTEQLSKVAGITPEAANRLHGTFQQARSRSFHQWLTALGAPVHLPLNENWDTMAKRSVTDWQKETGASSKQARERHAFFNHEQTNYLREHLRANQIAGF</sequence>
<evidence type="ECO:0000259" key="9">
    <source>
        <dbReference type="SMART" id="SM00532"/>
    </source>
</evidence>
<dbReference type="GO" id="GO:0003911">
    <property type="term" value="F:DNA ligase (NAD+) activity"/>
    <property type="evidence" value="ECO:0007669"/>
    <property type="project" value="UniProtKB-EC"/>
</dbReference>
<evidence type="ECO:0000256" key="4">
    <source>
        <dbReference type="ARBA" id="ARBA00023027"/>
    </source>
</evidence>
<dbReference type="InterPro" id="IPR020923">
    <property type="entry name" value="DNA_ligase_B"/>
</dbReference>
<dbReference type="SUPFAM" id="SSF47781">
    <property type="entry name" value="RuvA domain 2-like"/>
    <property type="match status" value="1"/>
</dbReference>
<dbReference type="EMBL" id="CP148074">
    <property type="protein sequence ID" value="WXL25336.1"/>
    <property type="molecule type" value="Genomic_DNA"/>
</dbReference>
<keyword evidence="8" id="KW-0732">Signal</keyword>
<dbReference type="PROSITE" id="PS51257">
    <property type="entry name" value="PROKAR_LIPOPROTEIN"/>
    <property type="match status" value="1"/>
</dbReference>
<keyword evidence="1 7" id="KW-0436">Ligase</keyword>
<keyword evidence="2 7" id="KW-0235">DNA replication</keyword>
<dbReference type="InterPro" id="IPR050326">
    <property type="entry name" value="NAD_dep_DNA_ligaseB"/>
</dbReference>
<comment type="function">
    <text evidence="7">Catalyzes the formation of phosphodiester linkages between 5'-phosphoryl and 3'-hydroxyl groups in double-stranded DNA using NAD as a coenzyme and as the energy source for the reaction.</text>
</comment>
<evidence type="ECO:0000256" key="3">
    <source>
        <dbReference type="ARBA" id="ARBA00022763"/>
    </source>
</evidence>
<dbReference type="InterPro" id="IPR013839">
    <property type="entry name" value="DNAligase_adenylation"/>
</dbReference>
<proteinExistence type="inferred from homology"/>
<keyword evidence="3 7" id="KW-0227">DNA damage</keyword>
<dbReference type="Pfam" id="PF01653">
    <property type="entry name" value="DNA_ligase_aden"/>
    <property type="match status" value="1"/>
</dbReference>
<comment type="catalytic activity">
    <reaction evidence="6 7">
        <text>NAD(+) + (deoxyribonucleotide)n-3'-hydroxyl + 5'-phospho-(deoxyribonucleotide)m = (deoxyribonucleotide)n+m + AMP + beta-nicotinamide D-nucleotide.</text>
        <dbReference type="EC" id="6.5.1.2"/>
    </reaction>
</comment>
<dbReference type="Pfam" id="PF03120">
    <property type="entry name" value="OB_DNA_ligase"/>
    <property type="match status" value="1"/>
</dbReference>
<evidence type="ECO:0000313" key="10">
    <source>
        <dbReference type="EMBL" id="WXL25336.1"/>
    </source>
</evidence>
<dbReference type="Gene3D" id="1.10.287.610">
    <property type="entry name" value="Helix hairpin bin"/>
    <property type="match status" value="1"/>
</dbReference>
<dbReference type="InterPro" id="IPR010994">
    <property type="entry name" value="RuvA_2-like"/>
</dbReference>
<reference evidence="10 11" key="1">
    <citation type="submission" date="2024-03" db="EMBL/GenBank/DDBJ databases">
        <title>Complete genome of BD2.</title>
        <authorList>
            <person name="Cao G."/>
        </authorList>
    </citation>
    <scope>NUCLEOTIDE SEQUENCE [LARGE SCALE GENOMIC DNA]</scope>
    <source>
        <strain evidence="10 11">BD2</strain>
    </source>
</reference>
<dbReference type="SUPFAM" id="SSF56091">
    <property type="entry name" value="DNA ligase/mRNA capping enzyme, catalytic domain"/>
    <property type="match status" value="1"/>
</dbReference>
<protein>
    <recommendedName>
        <fullName evidence="7">DNA ligase B</fullName>
        <ecNumber evidence="7">6.5.1.2</ecNumber>
    </recommendedName>
    <alternativeName>
        <fullName evidence="7">Polydeoxyribonucleotide synthase [NAD(+)] B</fullName>
    </alternativeName>
</protein>
<dbReference type="NCBIfam" id="NF005987">
    <property type="entry name" value="PRK08097.1"/>
    <property type="match status" value="1"/>
</dbReference>
<gene>
    <name evidence="7 10" type="primary">ligB</name>
    <name evidence="10" type="ORF">WG219_18845</name>
</gene>
<feature type="domain" description="NAD-dependent DNA ligase N-terminal" evidence="9">
    <location>
        <begin position="25"/>
        <end position="425"/>
    </location>
</feature>
<keyword evidence="11" id="KW-1185">Reference proteome</keyword>
<keyword evidence="5 7" id="KW-0234">DNA repair</keyword>
<dbReference type="PANTHER" id="PTHR47810">
    <property type="entry name" value="DNA LIGASE"/>
    <property type="match status" value="1"/>
</dbReference>
<dbReference type="EC" id="6.5.1.2" evidence="7"/>
<dbReference type="PANTHER" id="PTHR47810:SF1">
    <property type="entry name" value="DNA LIGASE B"/>
    <property type="match status" value="1"/>
</dbReference>
<feature type="active site" description="N6-AMP-lysine intermediate" evidence="7">
    <location>
        <position position="122"/>
    </location>
</feature>
<dbReference type="SUPFAM" id="SSF50249">
    <property type="entry name" value="Nucleic acid-binding proteins"/>
    <property type="match status" value="1"/>
</dbReference>
<accession>A0ABZ2RE73</accession>
<dbReference type="InterPro" id="IPR012340">
    <property type="entry name" value="NA-bd_OB-fold"/>
</dbReference>